<keyword evidence="1" id="KW-0378">Hydrolase</keyword>
<evidence type="ECO:0000313" key="1">
    <source>
        <dbReference type="EMBL" id="KKQ50411.1"/>
    </source>
</evidence>
<dbReference type="EMBL" id="LBTX01000006">
    <property type="protein sequence ID" value="KKQ50411.1"/>
    <property type="molecule type" value="Genomic_DNA"/>
</dbReference>
<proteinExistence type="predicted"/>
<protein>
    <submittedName>
        <fullName evidence="1">MazG nucleotide pyrophosphohydrolase</fullName>
    </submittedName>
</protein>
<comment type="caution">
    <text evidence="1">The sequence shown here is derived from an EMBL/GenBank/DDBJ whole genome shotgun (WGS) entry which is preliminary data.</text>
</comment>
<organism evidence="1 2">
    <name type="scientific">Candidatus Shapirobacteria bacterium GW2011_GWE1_38_10</name>
    <dbReference type="NCBI Taxonomy" id="1618488"/>
    <lineage>
        <taxon>Bacteria</taxon>
        <taxon>Candidatus Shapironibacteriota</taxon>
    </lineage>
</organism>
<name>A0A0G0LCN2_9BACT</name>
<dbReference type="AlphaFoldDB" id="A0A0G0LCN2"/>
<sequence>MIEQAKILCTILGSFKFKKEIDLVREELEDNKVTVLAPEKGSIYIPPSRRHILIPSSFRPLPSEKNKPIKQVENNFLRNIGISNFTYLVDIDGYVGPVVSMEMGFTIAREIPLYAKEKININLDPNPEWKERVEKIPVMTPAEALKDFQEKNL</sequence>
<gene>
    <name evidence="1" type="ORF">US68_C0006G0091</name>
</gene>
<accession>A0A0G0LCN2</accession>
<dbReference type="GO" id="GO:0016787">
    <property type="term" value="F:hydrolase activity"/>
    <property type="evidence" value="ECO:0007669"/>
    <property type="project" value="UniProtKB-KW"/>
</dbReference>
<evidence type="ECO:0000313" key="2">
    <source>
        <dbReference type="Proteomes" id="UP000034231"/>
    </source>
</evidence>
<reference evidence="1 2" key="1">
    <citation type="journal article" date="2015" name="Nature">
        <title>rRNA introns, odd ribosomes, and small enigmatic genomes across a large radiation of phyla.</title>
        <authorList>
            <person name="Brown C.T."/>
            <person name="Hug L.A."/>
            <person name="Thomas B.C."/>
            <person name="Sharon I."/>
            <person name="Castelle C.J."/>
            <person name="Singh A."/>
            <person name="Wilkins M.J."/>
            <person name="Williams K.H."/>
            <person name="Banfield J.F."/>
        </authorList>
    </citation>
    <scope>NUCLEOTIDE SEQUENCE [LARGE SCALE GENOMIC DNA]</scope>
</reference>
<dbReference type="Proteomes" id="UP000034231">
    <property type="component" value="Unassembled WGS sequence"/>
</dbReference>